<dbReference type="InterPro" id="IPR007627">
    <property type="entry name" value="RNA_pol_sigma70_r2"/>
</dbReference>
<dbReference type="InterPro" id="IPR013324">
    <property type="entry name" value="RNA_pol_sigma_r3/r4-like"/>
</dbReference>
<dbReference type="EMBL" id="JBHSNG010000006">
    <property type="protein sequence ID" value="MFC5580988.1"/>
    <property type="molecule type" value="Genomic_DNA"/>
</dbReference>
<reference evidence="8" key="1">
    <citation type="journal article" date="2019" name="Int. J. Syst. Evol. Microbiol.">
        <title>The Global Catalogue of Microorganisms (GCM) 10K type strain sequencing project: providing services to taxonomists for standard genome sequencing and annotation.</title>
        <authorList>
            <consortium name="The Broad Institute Genomics Platform"/>
            <consortium name="The Broad Institute Genome Sequencing Center for Infectious Disease"/>
            <person name="Wu L."/>
            <person name="Ma J."/>
        </authorList>
    </citation>
    <scope>NUCLEOTIDE SEQUENCE [LARGE SCALE GENOMIC DNA]</scope>
    <source>
        <strain evidence="8">CGMCC 1.13587</strain>
    </source>
</reference>
<dbReference type="InterPro" id="IPR013249">
    <property type="entry name" value="RNA_pol_sigma70_r4_t2"/>
</dbReference>
<dbReference type="SUPFAM" id="SSF88946">
    <property type="entry name" value="Sigma2 domain of RNA polymerase sigma factors"/>
    <property type="match status" value="1"/>
</dbReference>
<dbReference type="InterPro" id="IPR014284">
    <property type="entry name" value="RNA_pol_sigma-70_dom"/>
</dbReference>
<evidence type="ECO:0000259" key="5">
    <source>
        <dbReference type="Pfam" id="PF04542"/>
    </source>
</evidence>
<dbReference type="InterPro" id="IPR013325">
    <property type="entry name" value="RNA_pol_sigma_r2"/>
</dbReference>
<keyword evidence="2" id="KW-0805">Transcription regulation</keyword>
<comment type="similarity">
    <text evidence="1">Belongs to the sigma-70 factor family. ECF subfamily.</text>
</comment>
<comment type="caution">
    <text evidence="7">The sequence shown here is derived from an EMBL/GenBank/DDBJ whole genome shotgun (WGS) entry which is preliminary data.</text>
</comment>
<gene>
    <name evidence="7" type="ORF">ACFPPB_07670</name>
</gene>
<keyword evidence="4" id="KW-0804">Transcription</keyword>
<sequence length="173" mass="19680">MVKPQQSSVEAREFAAAAMRNYNGDLHRFLCRRVRHVQDMDDVMQEVYLRLLRVKTIELVRNPLAYIYGIASHVVSEFNLGKHRGRVVFDSPTVDAMVDNPIQTHLVEGGGHFERQVSEALAQLPPNRLAILLLERRDGLSHEEIATKLGLSVHTVKKYSMESLAHVRASLER</sequence>
<dbReference type="Pfam" id="PF08281">
    <property type="entry name" value="Sigma70_r4_2"/>
    <property type="match status" value="1"/>
</dbReference>
<dbReference type="Gene3D" id="1.10.10.10">
    <property type="entry name" value="Winged helix-like DNA-binding domain superfamily/Winged helix DNA-binding domain"/>
    <property type="match status" value="1"/>
</dbReference>
<accession>A0ABW0SVX4</accession>
<dbReference type="InterPro" id="IPR036388">
    <property type="entry name" value="WH-like_DNA-bd_sf"/>
</dbReference>
<keyword evidence="8" id="KW-1185">Reference proteome</keyword>
<evidence type="ECO:0000313" key="7">
    <source>
        <dbReference type="EMBL" id="MFC5580988.1"/>
    </source>
</evidence>
<dbReference type="Gene3D" id="1.10.1740.10">
    <property type="match status" value="1"/>
</dbReference>
<organism evidence="7 8">
    <name type="scientific">Rhodanobacter terrae</name>
    <dbReference type="NCBI Taxonomy" id="418647"/>
    <lineage>
        <taxon>Bacteria</taxon>
        <taxon>Pseudomonadati</taxon>
        <taxon>Pseudomonadota</taxon>
        <taxon>Gammaproteobacteria</taxon>
        <taxon>Lysobacterales</taxon>
        <taxon>Rhodanobacteraceae</taxon>
        <taxon>Rhodanobacter</taxon>
    </lineage>
</organism>
<dbReference type="PANTHER" id="PTHR43133">
    <property type="entry name" value="RNA POLYMERASE ECF-TYPE SIGMA FACTO"/>
    <property type="match status" value="1"/>
</dbReference>
<evidence type="ECO:0000256" key="2">
    <source>
        <dbReference type="ARBA" id="ARBA00023015"/>
    </source>
</evidence>
<dbReference type="SUPFAM" id="SSF88659">
    <property type="entry name" value="Sigma3 and sigma4 domains of RNA polymerase sigma factors"/>
    <property type="match status" value="1"/>
</dbReference>
<evidence type="ECO:0000313" key="8">
    <source>
        <dbReference type="Proteomes" id="UP001596111"/>
    </source>
</evidence>
<proteinExistence type="inferred from homology"/>
<evidence type="ECO:0000256" key="3">
    <source>
        <dbReference type="ARBA" id="ARBA00023082"/>
    </source>
</evidence>
<feature type="domain" description="RNA polymerase sigma-70 region 2" evidence="5">
    <location>
        <begin position="20"/>
        <end position="75"/>
    </location>
</feature>
<evidence type="ECO:0000256" key="1">
    <source>
        <dbReference type="ARBA" id="ARBA00010641"/>
    </source>
</evidence>
<name>A0ABW0SVX4_9GAMM</name>
<evidence type="ECO:0000256" key="4">
    <source>
        <dbReference type="ARBA" id="ARBA00023163"/>
    </source>
</evidence>
<dbReference type="RefSeq" id="WP_377325995.1">
    <property type="nucleotide sequence ID" value="NZ_JBHSNG010000006.1"/>
</dbReference>
<protein>
    <submittedName>
        <fullName evidence="7">RNA polymerase sigma factor</fullName>
    </submittedName>
</protein>
<keyword evidence="3" id="KW-0731">Sigma factor</keyword>
<dbReference type="InterPro" id="IPR039425">
    <property type="entry name" value="RNA_pol_sigma-70-like"/>
</dbReference>
<dbReference type="Proteomes" id="UP001596111">
    <property type="component" value="Unassembled WGS sequence"/>
</dbReference>
<feature type="domain" description="RNA polymerase sigma factor 70 region 4 type 2" evidence="6">
    <location>
        <begin position="115"/>
        <end position="159"/>
    </location>
</feature>
<dbReference type="PANTHER" id="PTHR43133:SF63">
    <property type="entry name" value="RNA POLYMERASE SIGMA FACTOR FECI-RELATED"/>
    <property type="match status" value="1"/>
</dbReference>
<evidence type="ECO:0000259" key="6">
    <source>
        <dbReference type="Pfam" id="PF08281"/>
    </source>
</evidence>
<dbReference type="NCBIfam" id="TIGR02937">
    <property type="entry name" value="sigma70-ECF"/>
    <property type="match status" value="1"/>
</dbReference>
<dbReference type="Pfam" id="PF04542">
    <property type="entry name" value="Sigma70_r2"/>
    <property type="match status" value="1"/>
</dbReference>